<reference evidence="4" key="1">
    <citation type="submission" date="2017-01" db="EMBL/GenBank/DDBJ databases">
        <title>Comparative genomics of anhydrobiosis in the tardigrade Hypsibius dujardini.</title>
        <authorList>
            <person name="Yoshida Y."/>
            <person name="Koutsovoulos G."/>
            <person name="Laetsch D."/>
            <person name="Stevens L."/>
            <person name="Kumar S."/>
            <person name="Horikawa D."/>
            <person name="Ishino K."/>
            <person name="Komine S."/>
            <person name="Tomita M."/>
            <person name="Blaxter M."/>
            <person name="Arakawa K."/>
        </authorList>
    </citation>
    <scope>NUCLEOTIDE SEQUENCE [LARGE SCALE GENOMIC DNA]</scope>
    <source>
        <strain evidence="4">Z151</strain>
    </source>
</reference>
<dbReference type="Pfam" id="PF14497">
    <property type="entry name" value="GST_C_3"/>
    <property type="match status" value="1"/>
</dbReference>
<evidence type="ECO:0000313" key="3">
    <source>
        <dbReference type="EMBL" id="OQV25137.1"/>
    </source>
</evidence>
<name>A0A1W0XCA0_HYPEX</name>
<dbReference type="SFLD" id="SFLDS00019">
    <property type="entry name" value="Glutathione_Transferase_(cytos"/>
    <property type="match status" value="1"/>
</dbReference>
<dbReference type="SFLD" id="SFLDG00363">
    <property type="entry name" value="AMPS_(cytGST):_Alpha-__Mu-__Pi"/>
    <property type="match status" value="1"/>
</dbReference>
<dbReference type="AlphaFoldDB" id="A0A1W0XCA0"/>
<dbReference type="Gene3D" id="3.40.30.10">
    <property type="entry name" value="Glutaredoxin"/>
    <property type="match status" value="1"/>
</dbReference>
<dbReference type="SUPFAM" id="SSF52833">
    <property type="entry name" value="Thioredoxin-like"/>
    <property type="match status" value="1"/>
</dbReference>
<evidence type="ECO:0000259" key="2">
    <source>
        <dbReference type="PROSITE" id="PS50405"/>
    </source>
</evidence>
<dbReference type="Pfam" id="PF02798">
    <property type="entry name" value="GST_N"/>
    <property type="match status" value="1"/>
</dbReference>
<dbReference type="PROSITE" id="PS50404">
    <property type="entry name" value="GST_NTER"/>
    <property type="match status" value="1"/>
</dbReference>
<dbReference type="PANTHER" id="PTHR11571:SF150">
    <property type="entry name" value="GLUTATHIONE S-TRANSFERASE"/>
    <property type="match status" value="1"/>
</dbReference>
<dbReference type="InterPro" id="IPR036282">
    <property type="entry name" value="Glutathione-S-Trfase_C_sf"/>
</dbReference>
<dbReference type="InterPro" id="IPR010987">
    <property type="entry name" value="Glutathione-S-Trfase_C-like"/>
</dbReference>
<dbReference type="PANTHER" id="PTHR11571">
    <property type="entry name" value="GLUTATHIONE S-TRANSFERASE"/>
    <property type="match status" value="1"/>
</dbReference>
<dbReference type="InterPro" id="IPR040079">
    <property type="entry name" value="Glutathione_S-Trfase"/>
</dbReference>
<feature type="domain" description="GST N-terminal" evidence="1">
    <location>
        <begin position="23"/>
        <end position="101"/>
    </location>
</feature>
<dbReference type="InterPro" id="IPR004046">
    <property type="entry name" value="GST_C"/>
</dbReference>
<evidence type="ECO:0000313" key="4">
    <source>
        <dbReference type="Proteomes" id="UP000192578"/>
    </source>
</evidence>
<dbReference type="EMBL" id="MTYJ01000003">
    <property type="protein sequence ID" value="OQV25137.1"/>
    <property type="molecule type" value="Genomic_DNA"/>
</dbReference>
<dbReference type="PROSITE" id="PS50405">
    <property type="entry name" value="GST_CTER"/>
    <property type="match status" value="1"/>
</dbReference>
<dbReference type="SUPFAM" id="SSF47616">
    <property type="entry name" value="GST C-terminal domain-like"/>
    <property type="match status" value="1"/>
</dbReference>
<gene>
    <name evidence="3" type="ORF">BV898_00828</name>
</gene>
<dbReference type="Gene3D" id="1.20.1050.10">
    <property type="match status" value="1"/>
</dbReference>
<dbReference type="GO" id="GO:0006749">
    <property type="term" value="P:glutathione metabolic process"/>
    <property type="evidence" value="ECO:0007669"/>
    <property type="project" value="TreeGrafter"/>
</dbReference>
<dbReference type="SFLD" id="SFLDG01205">
    <property type="entry name" value="AMPS.1"/>
    <property type="match status" value="1"/>
</dbReference>
<sequence length="230" mass="26265">MSRIVSSQGPKTAPKPNLVTAAPSFRLYYFNIKARGEVIRLIFHAVGAKFDDVRVEDSTGWAKLKTDMPLRTLPTLEFDGMQLGQTMSIARYLALEFGLRGQGVYEQALVDSAAETADDLLSDFLEVVFIDRNSKKVEAKRNFVEHILPQTLQQLDRYQKQHSSEYGYIVGNGLTFADLAVYNVLDQILTSGMIELGYYQRFRYPTELRKRIMTHGGLMRYLNNRPRTKI</sequence>
<evidence type="ECO:0000259" key="1">
    <source>
        <dbReference type="PROSITE" id="PS50404"/>
    </source>
</evidence>
<accession>A0A1W0XCA0</accession>
<dbReference type="InterPro" id="IPR036249">
    <property type="entry name" value="Thioredoxin-like_sf"/>
</dbReference>
<protein>
    <submittedName>
        <fullName evidence="3">S-crystallin 3</fullName>
    </submittedName>
</protein>
<dbReference type="InterPro" id="IPR050213">
    <property type="entry name" value="GST_superfamily"/>
</dbReference>
<dbReference type="CDD" id="cd03192">
    <property type="entry name" value="GST_C_Sigma_like"/>
    <property type="match status" value="1"/>
</dbReference>
<proteinExistence type="predicted"/>
<dbReference type="CDD" id="cd03039">
    <property type="entry name" value="GST_N_Sigma_like"/>
    <property type="match status" value="1"/>
</dbReference>
<comment type="caution">
    <text evidence="3">The sequence shown here is derived from an EMBL/GenBank/DDBJ whole genome shotgun (WGS) entry which is preliminary data.</text>
</comment>
<keyword evidence="4" id="KW-1185">Reference proteome</keyword>
<dbReference type="Proteomes" id="UP000192578">
    <property type="component" value="Unassembled WGS sequence"/>
</dbReference>
<dbReference type="InterPro" id="IPR004045">
    <property type="entry name" value="Glutathione_S-Trfase_N"/>
</dbReference>
<feature type="domain" description="GST C-terminal" evidence="2">
    <location>
        <begin position="103"/>
        <end position="230"/>
    </location>
</feature>
<dbReference type="GO" id="GO:0004364">
    <property type="term" value="F:glutathione transferase activity"/>
    <property type="evidence" value="ECO:0007669"/>
    <property type="project" value="TreeGrafter"/>
</dbReference>
<organism evidence="3 4">
    <name type="scientific">Hypsibius exemplaris</name>
    <name type="common">Freshwater tardigrade</name>
    <dbReference type="NCBI Taxonomy" id="2072580"/>
    <lineage>
        <taxon>Eukaryota</taxon>
        <taxon>Metazoa</taxon>
        <taxon>Ecdysozoa</taxon>
        <taxon>Tardigrada</taxon>
        <taxon>Eutardigrada</taxon>
        <taxon>Parachela</taxon>
        <taxon>Hypsibioidea</taxon>
        <taxon>Hypsibiidae</taxon>
        <taxon>Hypsibius</taxon>
    </lineage>
</organism>
<dbReference type="OrthoDB" id="414243at2759"/>